<dbReference type="Gene3D" id="3.40.50.1010">
    <property type="entry name" value="5'-nuclease"/>
    <property type="match status" value="1"/>
</dbReference>
<evidence type="ECO:0000256" key="2">
    <source>
        <dbReference type="ARBA" id="ARBA00022722"/>
    </source>
</evidence>
<dbReference type="FunFam" id="3.40.50.1010:FF:000020">
    <property type="entry name" value="20S-pre-rRNA D-site endonuclease NOB1"/>
    <property type="match status" value="1"/>
</dbReference>
<evidence type="ECO:0000313" key="13">
    <source>
        <dbReference type="Proteomes" id="UP000193648"/>
    </source>
</evidence>
<accession>A0A1Y2GRX1</accession>
<sequence>MASEESINTTASTTTPAPVTESSPFLTADDTNDRAVHLILDTSPFLRGGASKLRALADKFYTIPEVLNEIRDRQARNDLAMLPFDIEVINPSEASVRAVAAFSRKTGDYAVLSATDLRVLALTYQLEVENCGMKRIRTEPHRANVQAGSKKPVLPKRTKHSAKEVTGEFEDGTQELSETQQQEQQQDEPNADQQGNTVLEEQSEESEDDGEDDGQNEGDQVQKQEVQDITSKFETMTTTEPATTSDAVEAESSNNATEKTKETTKDETENAQVNGDEEGGNNDDDDDDGEWITPDNVKKFKRHGTLKPKKKARKPMLMQVACVTGDYAMQNVLLQMGLNLLSIDGLRISKIKNWVLRCHACTKVTSDMDKKFCPSCGNATLMRTSTSTDQNGNVKYYLKKNMVYNLRGTKYSIPTPKGGRKNNDLILKEDQREYELSLKFQKRQKNIDAFDPDYVPRLLEGQIDVRNPFGAPIIGYGKRNPNAVRKNGTLRRRR</sequence>
<feature type="binding site" evidence="8">
    <location>
        <position position="376"/>
    </location>
    <ligand>
        <name>Zn(2+)</name>
        <dbReference type="ChEBI" id="CHEBI:29105"/>
    </ligand>
</feature>
<feature type="domain" description="Nin one binding (NOB1) Zn-ribbon-like" evidence="10">
    <location>
        <begin position="348"/>
        <end position="419"/>
    </location>
</feature>
<evidence type="ECO:0000259" key="11">
    <source>
        <dbReference type="Pfam" id="PF17146"/>
    </source>
</evidence>
<dbReference type="InterPro" id="IPR014881">
    <property type="entry name" value="NOB1_Zn-bd"/>
</dbReference>
<dbReference type="InterPro" id="IPR017117">
    <property type="entry name" value="Nob1_euk"/>
</dbReference>
<evidence type="ECO:0000256" key="8">
    <source>
        <dbReference type="PIRSR" id="PIRSR037125-1"/>
    </source>
</evidence>
<feature type="domain" description="Ribonuclease PIN" evidence="11">
    <location>
        <begin position="38"/>
        <end position="126"/>
    </location>
</feature>
<dbReference type="GO" id="GO:0030490">
    <property type="term" value="P:maturation of SSU-rRNA"/>
    <property type="evidence" value="ECO:0007669"/>
    <property type="project" value="TreeGrafter"/>
</dbReference>
<keyword evidence="6 7" id="KW-0539">Nucleus</keyword>
<dbReference type="InterPro" id="IPR033411">
    <property type="entry name" value="Ribonuclease_PIN"/>
</dbReference>
<dbReference type="CDD" id="cd09876">
    <property type="entry name" value="PIN_Nob1-like"/>
    <property type="match status" value="1"/>
</dbReference>
<dbReference type="Pfam" id="PF08772">
    <property type="entry name" value="Zn_ribbon_NOB1"/>
    <property type="match status" value="1"/>
</dbReference>
<keyword evidence="2" id="KW-0540">Nuclease</keyword>
<evidence type="ECO:0000256" key="9">
    <source>
        <dbReference type="SAM" id="MobiDB-lite"/>
    </source>
</evidence>
<evidence type="ECO:0000256" key="5">
    <source>
        <dbReference type="ARBA" id="ARBA00022833"/>
    </source>
</evidence>
<evidence type="ECO:0000256" key="6">
    <source>
        <dbReference type="ARBA" id="ARBA00023242"/>
    </source>
</evidence>
<dbReference type="STRING" id="64571.A0A1Y2GRX1"/>
<feature type="binding site" evidence="8">
    <location>
        <position position="361"/>
    </location>
    <ligand>
        <name>Zn(2+)</name>
        <dbReference type="ChEBI" id="CHEBI:29105"/>
    </ligand>
</feature>
<dbReference type="EMBL" id="MCFF01000012">
    <property type="protein sequence ID" value="ORZ20890.1"/>
    <property type="molecule type" value="Genomic_DNA"/>
</dbReference>
<organism evidence="12 13">
    <name type="scientific">Lobosporangium transversale</name>
    <dbReference type="NCBI Taxonomy" id="64571"/>
    <lineage>
        <taxon>Eukaryota</taxon>
        <taxon>Fungi</taxon>
        <taxon>Fungi incertae sedis</taxon>
        <taxon>Mucoromycota</taxon>
        <taxon>Mortierellomycotina</taxon>
        <taxon>Mortierellomycetes</taxon>
        <taxon>Mortierellales</taxon>
        <taxon>Mortierellaceae</taxon>
        <taxon>Lobosporangium</taxon>
    </lineage>
</organism>
<evidence type="ECO:0000256" key="7">
    <source>
        <dbReference type="PIRNR" id="PIRNR037125"/>
    </source>
</evidence>
<comment type="function">
    <text evidence="7">Required for the synthesis of 40S ribosome subunits. Has a role in processing 20S pre-rRNA into the mature 18S rRNA, where it is required for cleavage at the 3' end of the mature 18S rRNA (D-site). Accompanies the 20S pre-rRNA from the nucleus to the cytoplasm.</text>
</comment>
<dbReference type="GO" id="GO:0005730">
    <property type="term" value="C:nucleolus"/>
    <property type="evidence" value="ECO:0007669"/>
    <property type="project" value="UniProtKB-SubCell"/>
</dbReference>
<feature type="compositionally biased region" description="Low complexity" evidence="9">
    <location>
        <begin position="174"/>
        <end position="184"/>
    </location>
</feature>
<feature type="region of interest" description="Disordered" evidence="9">
    <location>
        <begin position="139"/>
        <end position="311"/>
    </location>
</feature>
<evidence type="ECO:0000313" key="12">
    <source>
        <dbReference type="EMBL" id="ORZ20890.1"/>
    </source>
</evidence>
<keyword evidence="5 7" id="KW-0862">Zinc</keyword>
<dbReference type="PANTHER" id="PTHR12814:SF2">
    <property type="entry name" value="RNA-BINDING PROTEIN NOB1"/>
    <property type="match status" value="1"/>
</dbReference>
<dbReference type="AlphaFoldDB" id="A0A1Y2GRX1"/>
<dbReference type="PIRSF" id="PIRSF037125">
    <property type="entry name" value="D-site_20S_pre-rRNA_nuclease"/>
    <property type="match status" value="1"/>
</dbReference>
<dbReference type="GeneID" id="33569112"/>
<dbReference type="InterPro" id="IPR039907">
    <property type="entry name" value="NOB1"/>
</dbReference>
<dbReference type="InterPro" id="IPR036283">
    <property type="entry name" value="NOB1_Zf-like_sf"/>
</dbReference>
<feature type="binding site" evidence="8">
    <location>
        <position position="358"/>
    </location>
    <ligand>
        <name>Zn(2+)</name>
        <dbReference type="ChEBI" id="CHEBI:29105"/>
    </ligand>
</feature>
<dbReference type="GO" id="GO:0030688">
    <property type="term" value="C:preribosome, small subunit precursor"/>
    <property type="evidence" value="ECO:0007669"/>
    <property type="project" value="TreeGrafter"/>
</dbReference>
<evidence type="ECO:0000259" key="10">
    <source>
        <dbReference type="Pfam" id="PF08772"/>
    </source>
</evidence>
<comment type="subcellular location">
    <subcellularLocation>
        <location evidence="7">Nucleus</location>
        <location evidence="7">Nucleolus</location>
    </subcellularLocation>
</comment>
<feature type="compositionally biased region" description="Acidic residues" evidence="9">
    <location>
        <begin position="201"/>
        <end position="216"/>
    </location>
</feature>
<keyword evidence="4" id="KW-0378">Hydrolase</keyword>
<dbReference type="GO" id="GO:0005737">
    <property type="term" value="C:cytoplasm"/>
    <property type="evidence" value="ECO:0007669"/>
    <property type="project" value="UniProtKB-ARBA"/>
</dbReference>
<gene>
    <name evidence="12" type="ORF">BCR41DRAFT_380561</name>
</gene>
<dbReference type="OrthoDB" id="446759at2759"/>
<feature type="compositionally biased region" description="Low complexity" evidence="9">
    <location>
        <begin position="1"/>
        <end position="24"/>
    </location>
</feature>
<dbReference type="GO" id="GO:0004521">
    <property type="term" value="F:RNA endonuclease activity"/>
    <property type="evidence" value="ECO:0007669"/>
    <property type="project" value="UniProtKB-UniRule"/>
</dbReference>
<dbReference type="InParanoid" id="A0A1Y2GRX1"/>
<keyword evidence="13" id="KW-1185">Reference proteome</keyword>
<evidence type="ECO:0000256" key="3">
    <source>
        <dbReference type="ARBA" id="ARBA00022723"/>
    </source>
</evidence>
<proteinExistence type="inferred from homology"/>
<comment type="caution">
    <text evidence="12">The sequence shown here is derived from an EMBL/GenBank/DDBJ whole genome shotgun (WGS) entry which is preliminary data.</text>
</comment>
<dbReference type="Proteomes" id="UP000193648">
    <property type="component" value="Unassembled WGS sequence"/>
</dbReference>
<dbReference type="PANTHER" id="PTHR12814">
    <property type="entry name" value="RNA-BINDING PROTEIN NOB1"/>
    <property type="match status" value="1"/>
</dbReference>
<dbReference type="Pfam" id="PF17146">
    <property type="entry name" value="PIN_6"/>
    <property type="match status" value="1"/>
</dbReference>
<reference evidence="12 13" key="1">
    <citation type="submission" date="2016-07" db="EMBL/GenBank/DDBJ databases">
        <title>Pervasive Adenine N6-methylation of Active Genes in Fungi.</title>
        <authorList>
            <consortium name="DOE Joint Genome Institute"/>
            <person name="Mondo S.J."/>
            <person name="Dannebaum R.O."/>
            <person name="Kuo R.C."/>
            <person name="Labutti K."/>
            <person name="Haridas S."/>
            <person name="Kuo A."/>
            <person name="Salamov A."/>
            <person name="Ahrendt S.R."/>
            <person name="Lipzen A."/>
            <person name="Sullivan W."/>
            <person name="Andreopoulos W.B."/>
            <person name="Clum A."/>
            <person name="Lindquist E."/>
            <person name="Daum C."/>
            <person name="Ramamoorthy G.K."/>
            <person name="Gryganskyi A."/>
            <person name="Culley D."/>
            <person name="Magnuson J.K."/>
            <person name="James T.Y."/>
            <person name="O'Malley M.A."/>
            <person name="Stajich J.E."/>
            <person name="Spatafora J.W."/>
            <person name="Visel A."/>
            <person name="Grigoriev I.V."/>
        </authorList>
    </citation>
    <scope>NUCLEOTIDE SEQUENCE [LARGE SCALE GENOMIC DNA]</scope>
    <source>
        <strain evidence="12 13">NRRL 3116</strain>
    </source>
</reference>
<feature type="region of interest" description="Disordered" evidence="9">
    <location>
        <begin position="1"/>
        <end position="28"/>
    </location>
</feature>
<dbReference type="RefSeq" id="XP_021882799.1">
    <property type="nucleotide sequence ID" value="XM_022027269.1"/>
</dbReference>
<feature type="compositionally biased region" description="Basic and acidic residues" evidence="9">
    <location>
        <begin position="258"/>
        <end position="268"/>
    </location>
</feature>
<evidence type="ECO:0000256" key="1">
    <source>
        <dbReference type="ARBA" id="ARBA00005858"/>
    </source>
</evidence>
<comment type="similarity">
    <text evidence="1 7">Belongs to the NOB1 family.</text>
</comment>
<dbReference type="GO" id="GO:0046872">
    <property type="term" value="F:metal ion binding"/>
    <property type="evidence" value="ECO:0007669"/>
    <property type="project" value="UniProtKB-UniRule"/>
</dbReference>
<feature type="compositionally biased region" description="Acidic residues" evidence="9">
    <location>
        <begin position="275"/>
        <end position="290"/>
    </location>
</feature>
<dbReference type="FunCoup" id="A0A1Y2GRX1">
    <property type="interactions" value="421"/>
</dbReference>
<dbReference type="Gene3D" id="6.20.210.10">
    <property type="entry name" value="Nin one binding (NOB1), Zn-ribbon-like"/>
    <property type="match status" value="1"/>
</dbReference>
<dbReference type="GO" id="GO:0016787">
    <property type="term" value="F:hydrolase activity"/>
    <property type="evidence" value="ECO:0007669"/>
    <property type="project" value="UniProtKB-KW"/>
</dbReference>
<keyword evidence="3 7" id="KW-0479">Metal-binding</keyword>
<feature type="compositionally biased region" description="Low complexity" evidence="9">
    <location>
        <begin position="235"/>
        <end position="244"/>
    </location>
</feature>
<feature type="binding site" evidence="8">
    <location>
        <position position="373"/>
    </location>
    <ligand>
        <name>Zn(2+)</name>
        <dbReference type="ChEBI" id="CHEBI:29105"/>
    </ligand>
</feature>
<dbReference type="SUPFAM" id="SSF144206">
    <property type="entry name" value="NOB1 zinc finger-like"/>
    <property type="match status" value="1"/>
</dbReference>
<feature type="compositionally biased region" description="Basic residues" evidence="9">
    <location>
        <begin position="299"/>
        <end position="311"/>
    </location>
</feature>
<protein>
    <recommendedName>
        <fullName evidence="7">20S-pre-rRNA D-site endonuclease NOB1</fullName>
    </recommendedName>
</protein>
<name>A0A1Y2GRX1_9FUNG</name>
<evidence type="ECO:0000256" key="4">
    <source>
        <dbReference type="ARBA" id="ARBA00022801"/>
    </source>
</evidence>